<dbReference type="InterPro" id="IPR025361">
    <property type="entry name" value="DUF4265"/>
</dbReference>
<evidence type="ECO:0000313" key="1">
    <source>
        <dbReference type="EMBL" id="SDK40705.1"/>
    </source>
</evidence>
<evidence type="ECO:0000313" key="2">
    <source>
        <dbReference type="Proteomes" id="UP000199305"/>
    </source>
</evidence>
<accession>A0A1G9BPA4</accession>
<name>A0A1G9BPA4_9GAMM</name>
<dbReference type="OrthoDB" id="5733460at2"/>
<evidence type="ECO:0008006" key="3">
    <source>
        <dbReference type="Google" id="ProtNLM"/>
    </source>
</evidence>
<dbReference type="Proteomes" id="UP000199305">
    <property type="component" value="Unassembled WGS sequence"/>
</dbReference>
<sequence length="159" mass="17555">MTALQIIELFAGVDPEGQPVVERLQVRVNEDDSCQLVRSPAFIKGIASGDTIKVNRDTQEFELLKRSGNLAVRVLCRGDSAALSDQLTPQIEKLGGELDMESPRLLVYSIHVSCGFANIEHILNSACDGANSVWNYGNVYDPQDGQTPLNWWVDILKPE</sequence>
<dbReference type="AlphaFoldDB" id="A0A1G9BPA4"/>
<gene>
    <name evidence="1" type="ORF">SAMN05216212_2300</name>
</gene>
<proteinExistence type="predicted"/>
<protein>
    <recommendedName>
        <fullName evidence="3">DUF4265 domain-containing protein</fullName>
    </recommendedName>
</protein>
<keyword evidence="2" id="KW-1185">Reference proteome</keyword>
<reference evidence="2" key="1">
    <citation type="submission" date="2016-10" db="EMBL/GenBank/DDBJ databases">
        <authorList>
            <person name="Varghese N."/>
            <person name="Submissions S."/>
        </authorList>
    </citation>
    <scope>NUCLEOTIDE SEQUENCE [LARGE SCALE GENOMIC DNA]</scope>
    <source>
        <strain evidence="2">CGMCC 1.10658</strain>
    </source>
</reference>
<dbReference type="EMBL" id="FNFH01000004">
    <property type="protein sequence ID" value="SDK40705.1"/>
    <property type="molecule type" value="Genomic_DNA"/>
</dbReference>
<dbReference type="Pfam" id="PF14085">
    <property type="entry name" value="DUF4265"/>
    <property type="match status" value="1"/>
</dbReference>
<dbReference type="STRING" id="658219.SAMN05216212_2300"/>
<dbReference type="RefSeq" id="WP_091513829.1">
    <property type="nucleotide sequence ID" value="NZ_FNFH01000004.1"/>
</dbReference>
<organism evidence="1 2">
    <name type="scientific">Microbulbifer yueqingensis</name>
    <dbReference type="NCBI Taxonomy" id="658219"/>
    <lineage>
        <taxon>Bacteria</taxon>
        <taxon>Pseudomonadati</taxon>
        <taxon>Pseudomonadota</taxon>
        <taxon>Gammaproteobacteria</taxon>
        <taxon>Cellvibrionales</taxon>
        <taxon>Microbulbiferaceae</taxon>
        <taxon>Microbulbifer</taxon>
    </lineage>
</organism>